<proteinExistence type="predicted"/>
<organism evidence="2 3">
    <name type="scientific">Tangfeifania diversioriginum</name>
    <dbReference type="NCBI Taxonomy" id="1168035"/>
    <lineage>
        <taxon>Bacteria</taxon>
        <taxon>Pseudomonadati</taxon>
        <taxon>Bacteroidota</taxon>
        <taxon>Bacteroidia</taxon>
        <taxon>Marinilabiliales</taxon>
        <taxon>Prolixibacteraceae</taxon>
        <taxon>Tangfeifania</taxon>
    </lineage>
</organism>
<feature type="transmembrane region" description="Helical" evidence="1">
    <location>
        <begin position="57"/>
        <end position="77"/>
    </location>
</feature>
<keyword evidence="1" id="KW-0472">Membrane</keyword>
<accession>A0A1M6FU53</accession>
<name>A0A1M6FU53_9BACT</name>
<evidence type="ECO:0000313" key="3">
    <source>
        <dbReference type="Proteomes" id="UP000184050"/>
    </source>
</evidence>
<evidence type="ECO:0000313" key="2">
    <source>
        <dbReference type="EMBL" id="SHJ01256.1"/>
    </source>
</evidence>
<gene>
    <name evidence="2" type="ORF">SAMN05444280_10981</name>
</gene>
<keyword evidence="1" id="KW-1133">Transmembrane helix</keyword>
<dbReference type="EMBL" id="FQZE01000009">
    <property type="protein sequence ID" value="SHJ01256.1"/>
    <property type="molecule type" value="Genomic_DNA"/>
</dbReference>
<dbReference type="Proteomes" id="UP000184050">
    <property type="component" value="Unassembled WGS sequence"/>
</dbReference>
<protein>
    <submittedName>
        <fullName evidence="2">Uncharacterized protein</fullName>
    </submittedName>
</protein>
<keyword evidence="1" id="KW-0812">Transmembrane</keyword>
<reference evidence="2 3" key="1">
    <citation type="submission" date="2016-11" db="EMBL/GenBank/DDBJ databases">
        <authorList>
            <person name="Jaros S."/>
            <person name="Januszkiewicz K."/>
            <person name="Wedrychowicz H."/>
        </authorList>
    </citation>
    <scope>NUCLEOTIDE SEQUENCE [LARGE SCALE GENOMIC DNA]</scope>
    <source>
        <strain evidence="2 3">DSM 27063</strain>
    </source>
</reference>
<feature type="transmembrane region" description="Helical" evidence="1">
    <location>
        <begin position="35"/>
        <end position="50"/>
    </location>
</feature>
<sequence>MVLFLIIDVWGKSKWCNVFKPAGQNSLTTYLAPDLIYYIVWMTGFPLLFYKQLESPLLVIAGSLVWAFAMIGFAALLSKIGIRLKL</sequence>
<dbReference type="STRING" id="1168035.SAMN05444280_10981"/>
<keyword evidence="3" id="KW-1185">Reference proteome</keyword>
<dbReference type="AlphaFoldDB" id="A0A1M6FU53"/>
<evidence type="ECO:0000256" key="1">
    <source>
        <dbReference type="SAM" id="Phobius"/>
    </source>
</evidence>